<dbReference type="GO" id="GO:0005829">
    <property type="term" value="C:cytosol"/>
    <property type="evidence" value="ECO:0007669"/>
    <property type="project" value="TreeGrafter"/>
</dbReference>
<protein>
    <recommendedName>
        <fullName evidence="2">THIF-type NAD/FAD binding fold domain-containing protein</fullName>
    </recommendedName>
</protein>
<proteinExistence type="inferred from homology"/>
<dbReference type="SUPFAM" id="SSF69572">
    <property type="entry name" value="Activating enzymes of the ubiquitin-like proteins"/>
    <property type="match status" value="1"/>
</dbReference>
<dbReference type="Pfam" id="PF00899">
    <property type="entry name" value="ThiF"/>
    <property type="match status" value="1"/>
</dbReference>
<accession>A0A6I0FF51</accession>
<evidence type="ECO:0000256" key="1">
    <source>
        <dbReference type="ARBA" id="ARBA00009919"/>
    </source>
</evidence>
<dbReference type="FunFam" id="3.40.50.720:FF:000080">
    <property type="entry name" value="Thiazole biosynthesis adenylyltransferase ThiF"/>
    <property type="match status" value="1"/>
</dbReference>
<dbReference type="InterPro" id="IPR000594">
    <property type="entry name" value="ThiF_NAD_FAD-bd"/>
</dbReference>
<reference evidence="3 4" key="1">
    <citation type="submission" date="2019-10" db="EMBL/GenBank/DDBJ databases">
        <title>Alkaliphilus serpentinus sp. nov. and Alkaliphilus pronyensis sp. nov., two novel anaerobic alkaliphilic species isolated from the serpentinized-hosted hydrothermal field of the Prony Bay (New Caledonia).</title>
        <authorList>
            <person name="Postec A."/>
        </authorList>
    </citation>
    <scope>NUCLEOTIDE SEQUENCE [LARGE SCALE GENOMIC DNA]</scope>
    <source>
        <strain evidence="3 4">LacV</strain>
    </source>
</reference>
<dbReference type="OrthoDB" id="9804286at2"/>
<dbReference type="AlphaFoldDB" id="A0A6I0FF51"/>
<dbReference type="EMBL" id="WBZC01000008">
    <property type="protein sequence ID" value="KAB3537827.1"/>
    <property type="molecule type" value="Genomic_DNA"/>
</dbReference>
<dbReference type="Gene3D" id="3.40.50.720">
    <property type="entry name" value="NAD(P)-binding Rossmann-like Domain"/>
    <property type="match status" value="1"/>
</dbReference>
<comment type="caution">
    <text evidence="3">The sequence shown here is derived from an EMBL/GenBank/DDBJ whole genome shotgun (WGS) entry which is preliminary data.</text>
</comment>
<name>A0A6I0FF51_9FIRM</name>
<dbReference type="CDD" id="cd00757">
    <property type="entry name" value="ThiF_MoeB_HesA_family"/>
    <property type="match status" value="1"/>
</dbReference>
<dbReference type="InterPro" id="IPR035985">
    <property type="entry name" value="Ubiquitin-activating_enz"/>
</dbReference>
<organism evidence="3 4">
    <name type="scientific">Alkaliphilus pronyensis</name>
    <dbReference type="NCBI Taxonomy" id="1482732"/>
    <lineage>
        <taxon>Bacteria</taxon>
        <taxon>Bacillati</taxon>
        <taxon>Bacillota</taxon>
        <taxon>Clostridia</taxon>
        <taxon>Peptostreptococcales</taxon>
        <taxon>Natronincolaceae</taxon>
        <taxon>Alkaliphilus</taxon>
    </lineage>
</organism>
<dbReference type="InterPro" id="IPR045886">
    <property type="entry name" value="ThiF/MoeB/HesA"/>
</dbReference>
<dbReference type="GO" id="GO:0008641">
    <property type="term" value="F:ubiquitin-like modifier activating enzyme activity"/>
    <property type="evidence" value="ECO:0007669"/>
    <property type="project" value="InterPro"/>
</dbReference>
<dbReference type="GO" id="GO:0004792">
    <property type="term" value="F:thiosulfate-cyanide sulfurtransferase activity"/>
    <property type="evidence" value="ECO:0007669"/>
    <property type="project" value="TreeGrafter"/>
</dbReference>
<evidence type="ECO:0000313" key="3">
    <source>
        <dbReference type="EMBL" id="KAB3537827.1"/>
    </source>
</evidence>
<dbReference type="GO" id="GO:0016779">
    <property type="term" value="F:nucleotidyltransferase activity"/>
    <property type="evidence" value="ECO:0007669"/>
    <property type="project" value="TreeGrafter"/>
</dbReference>
<sequence>MGVITLEERYIKQINFNGIGKAGQEKLNMGRVLIIGCGALGTVVANSLARTGVGFIRIVDRDYVEVSNLHRQILFDELDAEKSVPKVEAAKAKLKKVNSLIEVEAIIKDVNSITIEKMVENIHIIIDCTDNFKTRFLINDISFKSKIPWIYGGAIGSTGVVKSFIPGKTGCFRCMLEAPPPAGTFPTCDTAGVINTTTGMVGMLQANEAIKYLAGKENEMDNKMVYFDLWENTFERIELREKKACKCCKSNMYQYLDDKEPQVLHMCGNNSLQVDPHGGKGKISLKELHKRLSSAGIMVKLTPFLLNIEVEGYEIKVFDDGRAIIKNASTTEEAMGVYSRYIGY</sequence>
<dbReference type="GO" id="GO:0008146">
    <property type="term" value="F:sulfotransferase activity"/>
    <property type="evidence" value="ECO:0007669"/>
    <property type="project" value="TreeGrafter"/>
</dbReference>
<gene>
    <name evidence="3" type="ORF">F8154_02275</name>
</gene>
<dbReference type="Proteomes" id="UP000432715">
    <property type="component" value="Unassembled WGS sequence"/>
</dbReference>
<comment type="similarity">
    <text evidence="1">Belongs to the HesA/MoeB/ThiF family.</text>
</comment>
<evidence type="ECO:0000313" key="4">
    <source>
        <dbReference type="Proteomes" id="UP000432715"/>
    </source>
</evidence>
<dbReference type="PANTHER" id="PTHR10953:SF102">
    <property type="entry name" value="ADENYLYLTRANSFERASE AND SULFURTRANSFERASE MOCS3"/>
    <property type="match status" value="1"/>
</dbReference>
<feature type="domain" description="THIF-type NAD/FAD binding fold" evidence="2">
    <location>
        <begin position="11"/>
        <end position="247"/>
    </location>
</feature>
<evidence type="ECO:0000259" key="2">
    <source>
        <dbReference type="Pfam" id="PF00899"/>
    </source>
</evidence>
<dbReference type="PANTHER" id="PTHR10953">
    <property type="entry name" value="UBIQUITIN-ACTIVATING ENZYME E1"/>
    <property type="match status" value="1"/>
</dbReference>
<keyword evidence="4" id="KW-1185">Reference proteome</keyword>